<dbReference type="PANTHER" id="PTHR30026">
    <property type="entry name" value="OUTER MEMBRANE PROTEIN TOLC"/>
    <property type="match status" value="1"/>
</dbReference>
<evidence type="ECO:0000256" key="8">
    <source>
        <dbReference type="SAM" id="Coils"/>
    </source>
</evidence>
<dbReference type="PANTHER" id="PTHR30026:SF20">
    <property type="entry name" value="OUTER MEMBRANE PROTEIN TOLC"/>
    <property type="match status" value="1"/>
</dbReference>
<evidence type="ECO:0000256" key="2">
    <source>
        <dbReference type="ARBA" id="ARBA00007613"/>
    </source>
</evidence>
<keyword evidence="8" id="KW-0175">Coiled coil</keyword>
<dbReference type="EMBL" id="JADFFL010000006">
    <property type="protein sequence ID" value="MBE9663397.1"/>
    <property type="molecule type" value="Genomic_DNA"/>
</dbReference>
<gene>
    <name evidence="10" type="ORF">IRJ16_16030</name>
</gene>
<keyword evidence="5" id="KW-0812">Transmembrane</keyword>
<feature type="chain" id="PRO_5037986460" evidence="9">
    <location>
        <begin position="28"/>
        <end position="480"/>
    </location>
</feature>
<evidence type="ECO:0000256" key="5">
    <source>
        <dbReference type="ARBA" id="ARBA00022692"/>
    </source>
</evidence>
<evidence type="ECO:0000256" key="6">
    <source>
        <dbReference type="ARBA" id="ARBA00023136"/>
    </source>
</evidence>
<comment type="similarity">
    <text evidence="2">Belongs to the outer membrane factor (OMF) (TC 1.B.17) family.</text>
</comment>
<evidence type="ECO:0000256" key="1">
    <source>
        <dbReference type="ARBA" id="ARBA00004442"/>
    </source>
</evidence>
<keyword evidence="6" id="KW-0472">Membrane</keyword>
<evidence type="ECO:0000256" key="4">
    <source>
        <dbReference type="ARBA" id="ARBA00022452"/>
    </source>
</evidence>
<dbReference type="Proteomes" id="UP000622475">
    <property type="component" value="Unassembled WGS sequence"/>
</dbReference>
<reference evidence="10" key="1">
    <citation type="submission" date="2020-10" db="EMBL/GenBank/DDBJ databases">
        <title>Mucilaginibacter mali sp. nov., isolated from rhizosphere soil of apple orchard.</title>
        <authorList>
            <person name="Lee J.-S."/>
            <person name="Kim H.S."/>
            <person name="Kim J.-S."/>
        </authorList>
    </citation>
    <scope>NUCLEOTIDE SEQUENCE</scope>
    <source>
        <strain evidence="10">KCTC 22746</strain>
    </source>
</reference>
<name>A0A929PYJ3_9SPHI</name>
<dbReference type="InterPro" id="IPR051906">
    <property type="entry name" value="TolC-like"/>
</dbReference>
<keyword evidence="4" id="KW-1134">Transmembrane beta strand</keyword>
<proteinExistence type="inferred from homology"/>
<evidence type="ECO:0000256" key="3">
    <source>
        <dbReference type="ARBA" id="ARBA00022448"/>
    </source>
</evidence>
<dbReference type="RefSeq" id="WP_194112630.1">
    <property type="nucleotide sequence ID" value="NZ_JADFFL010000006.1"/>
</dbReference>
<keyword evidence="3" id="KW-0813">Transport</keyword>
<dbReference type="Pfam" id="PF02321">
    <property type="entry name" value="OEP"/>
    <property type="match status" value="2"/>
</dbReference>
<evidence type="ECO:0000313" key="11">
    <source>
        <dbReference type="Proteomes" id="UP000622475"/>
    </source>
</evidence>
<dbReference type="InterPro" id="IPR003423">
    <property type="entry name" value="OMP_efflux"/>
</dbReference>
<evidence type="ECO:0000256" key="7">
    <source>
        <dbReference type="ARBA" id="ARBA00023237"/>
    </source>
</evidence>
<sequence>MRPLVSILTKAGIGAMALCLLATGARAQEKISLQKAVDLALQNNLTIKQAQNNELFDAATYKQSKNNMLPSLNGSINASENFGRALDVTTYQYTTRPVFAVNPSISAQVTLFQGGLLRNQILQNKLQLEVDRSQTAKAKNDLILNVVIQYLQILTNMDLVTAAKQQIDITKLTLDRTQKTVNAGNQTIADLSQATAGQSTAELNLTNAENQLALSILTLKQYMEMPPNTEIIIERPDISKITDVRSSFNVDEVVATSLNVNPDIKLAIDQQEVSKQSIRIAKAGYYPTLSLFSNLTSNYSDVNKQKQTGTAPFIDTIGYLRSNPSETVLRTGRAAIFGNYPFGDKIRDNFAQAVGVSLQIPIFNRWNAHTNVKKAQITYENARISTEIAKRTLTKTINQAILDARAAERQYQSAQQTFKANQDAFRVIRLRYEQGLENSLNFNTSQTNLNKSEFDMIQARYNMIFRSKVIDYYLGNPISL</sequence>
<accession>A0A929PYJ3</accession>
<keyword evidence="7" id="KW-0998">Cell outer membrane</keyword>
<evidence type="ECO:0000256" key="9">
    <source>
        <dbReference type="SAM" id="SignalP"/>
    </source>
</evidence>
<feature type="signal peptide" evidence="9">
    <location>
        <begin position="1"/>
        <end position="27"/>
    </location>
</feature>
<dbReference type="GO" id="GO:0009279">
    <property type="term" value="C:cell outer membrane"/>
    <property type="evidence" value="ECO:0007669"/>
    <property type="project" value="UniProtKB-SubCell"/>
</dbReference>
<feature type="coiled-coil region" evidence="8">
    <location>
        <begin position="390"/>
        <end position="417"/>
    </location>
</feature>
<comment type="caution">
    <text evidence="10">The sequence shown here is derived from an EMBL/GenBank/DDBJ whole genome shotgun (WGS) entry which is preliminary data.</text>
</comment>
<dbReference type="Gene3D" id="1.20.1600.10">
    <property type="entry name" value="Outer membrane efflux proteins (OEP)"/>
    <property type="match status" value="1"/>
</dbReference>
<dbReference type="GO" id="GO:1990281">
    <property type="term" value="C:efflux pump complex"/>
    <property type="evidence" value="ECO:0007669"/>
    <property type="project" value="TreeGrafter"/>
</dbReference>
<protein>
    <submittedName>
        <fullName evidence="10">TolC family protein</fullName>
    </submittedName>
</protein>
<dbReference type="GO" id="GO:0015562">
    <property type="term" value="F:efflux transmembrane transporter activity"/>
    <property type="evidence" value="ECO:0007669"/>
    <property type="project" value="InterPro"/>
</dbReference>
<dbReference type="GO" id="GO:0015288">
    <property type="term" value="F:porin activity"/>
    <property type="evidence" value="ECO:0007669"/>
    <property type="project" value="TreeGrafter"/>
</dbReference>
<comment type="subcellular location">
    <subcellularLocation>
        <location evidence="1">Cell outer membrane</location>
    </subcellularLocation>
</comment>
<dbReference type="SUPFAM" id="SSF56954">
    <property type="entry name" value="Outer membrane efflux proteins (OEP)"/>
    <property type="match status" value="1"/>
</dbReference>
<keyword evidence="11" id="KW-1185">Reference proteome</keyword>
<keyword evidence="9" id="KW-0732">Signal</keyword>
<organism evidence="10 11">
    <name type="scientific">Mucilaginibacter myungsuensis</name>
    <dbReference type="NCBI Taxonomy" id="649104"/>
    <lineage>
        <taxon>Bacteria</taxon>
        <taxon>Pseudomonadati</taxon>
        <taxon>Bacteroidota</taxon>
        <taxon>Sphingobacteriia</taxon>
        <taxon>Sphingobacteriales</taxon>
        <taxon>Sphingobacteriaceae</taxon>
        <taxon>Mucilaginibacter</taxon>
    </lineage>
</organism>
<dbReference type="AlphaFoldDB" id="A0A929PYJ3"/>
<evidence type="ECO:0000313" key="10">
    <source>
        <dbReference type="EMBL" id="MBE9663397.1"/>
    </source>
</evidence>